<organism evidence="1 2">
    <name type="scientific">Sphaerotilus sulfidivorans</name>
    <dbReference type="NCBI Taxonomy" id="639200"/>
    <lineage>
        <taxon>Bacteria</taxon>
        <taxon>Pseudomonadati</taxon>
        <taxon>Pseudomonadota</taxon>
        <taxon>Betaproteobacteria</taxon>
        <taxon>Burkholderiales</taxon>
        <taxon>Sphaerotilaceae</taxon>
        <taxon>Sphaerotilus</taxon>
    </lineage>
</organism>
<dbReference type="EMBL" id="CP035708">
    <property type="protein sequence ID" value="QEN00219.1"/>
    <property type="molecule type" value="Genomic_DNA"/>
</dbReference>
<dbReference type="InterPro" id="IPR011041">
    <property type="entry name" value="Quinoprot_gluc/sorb_DH_b-prop"/>
</dbReference>
<sequence>MKPSPRRSGPTSESAAAPWPVLPKAVALATLLATTLTPSAQAGPVQTLAGGWQVETIASGLEHPWSLAFLPDGRMLVTERPGRMRIVQPDGRLGPPLAGLPAVVAGGQGGLFDVLPSPDFASSRRLYWSYAAPAPGGRGANSTAVARGRLDGERLVEVEVIFRQQPALDSRLHFGGRLAWAGDGRLFVTLGDRFWRRDDAQTLDNHHGKVVRIEADGRVPADNPLVGRAGARPEIWSWGHRNVQGAALHPLTGQLWTHEHGPQGGDELNLTRAGANHGWPRATWGCEYVTCFRIGEKSVAGLAEPQTRWVPSIAPSGLAFVTSERYPGWKGSVLVGALKARALVRLTLDGERITGEERLLTDLEERIRDIRQGPDGWIYLLTDAPEGRILRLAPTIAR</sequence>
<reference evidence="1 2" key="1">
    <citation type="submission" date="2019-02" db="EMBL/GenBank/DDBJ databases">
        <title>Complete Genome Sequence and Methylome Analysis of Sphaerotilus natans subsp. sulfidivorans D-507.</title>
        <authorList>
            <person name="Fomenkov A."/>
            <person name="Gridneva E."/>
            <person name="Smolyakov D."/>
            <person name="Dubinina G."/>
            <person name="Vincze T."/>
            <person name="Grabovich M."/>
            <person name="Roberts R.J."/>
        </authorList>
    </citation>
    <scope>NUCLEOTIDE SEQUENCE [LARGE SCALE GENOMIC DNA]</scope>
    <source>
        <strain evidence="1 2">D-507</strain>
    </source>
</reference>
<proteinExistence type="predicted"/>
<dbReference type="PANTHER" id="PTHR19328">
    <property type="entry name" value="HEDGEHOG-INTERACTING PROTEIN"/>
    <property type="match status" value="1"/>
</dbReference>
<dbReference type="OrthoDB" id="9770043at2"/>
<evidence type="ECO:0000313" key="1">
    <source>
        <dbReference type="EMBL" id="QEN00219.1"/>
    </source>
</evidence>
<dbReference type="KEGG" id="snn:EWH46_05075"/>
<dbReference type="Pfam" id="PF07995">
    <property type="entry name" value="GSDH"/>
    <property type="match status" value="1"/>
</dbReference>
<name>A0A5C1PZR7_9BURK</name>
<evidence type="ECO:0000313" key="2">
    <source>
        <dbReference type="Proteomes" id="UP000323522"/>
    </source>
</evidence>
<gene>
    <name evidence="1" type="ORF">EWH46_05075</name>
</gene>
<dbReference type="Proteomes" id="UP000323522">
    <property type="component" value="Chromosome"/>
</dbReference>
<accession>A0A5C1PZR7</accession>
<protein>
    <submittedName>
        <fullName evidence="1">PQQ-dependent sugar dehydrogenase</fullName>
    </submittedName>
</protein>
<dbReference type="SUPFAM" id="SSF50952">
    <property type="entry name" value="Soluble quinoprotein glucose dehydrogenase"/>
    <property type="match status" value="1"/>
</dbReference>
<dbReference type="Gene3D" id="2.120.10.30">
    <property type="entry name" value="TolB, C-terminal domain"/>
    <property type="match status" value="1"/>
</dbReference>
<dbReference type="InterPro" id="IPR011042">
    <property type="entry name" value="6-blade_b-propeller_TolB-like"/>
</dbReference>
<dbReference type="InterPro" id="IPR012938">
    <property type="entry name" value="Glc/Sorbosone_DH"/>
</dbReference>
<dbReference type="PANTHER" id="PTHR19328:SF75">
    <property type="entry name" value="ALDOSE SUGAR DEHYDROGENASE YLII"/>
    <property type="match status" value="1"/>
</dbReference>
<dbReference type="AlphaFoldDB" id="A0A5C1PZR7"/>